<reference evidence="1" key="2">
    <citation type="submission" date="2022-01" db="EMBL/GenBank/DDBJ databases">
        <authorList>
            <person name="Yamashiro T."/>
            <person name="Shiraishi A."/>
            <person name="Satake H."/>
            <person name="Nakayama K."/>
        </authorList>
    </citation>
    <scope>NUCLEOTIDE SEQUENCE</scope>
</reference>
<evidence type="ECO:0000313" key="1">
    <source>
        <dbReference type="EMBL" id="GJT83859.1"/>
    </source>
</evidence>
<proteinExistence type="predicted"/>
<gene>
    <name evidence="1" type="ORF">Tco_1058201</name>
</gene>
<accession>A0ABQ5H7R1</accession>
<dbReference type="Proteomes" id="UP001151760">
    <property type="component" value="Unassembled WGS sequence"/>
</dbReference>
<evidence type="ECO:0000313" key="2">
    <source>
        <dbReference type="Proteomes" id="UP001151760"/>
    </source>
</evidence>
<reference evidence="1" key="1">
    <citation type="journal article" date="2022" name="Int. J. Mol. Sci.">
        <title>Draft Genome of Tanacetum Coccineum: Genomic Comparison of Closely Related Tanacetum-Family Plants.</title>
        <authorList>
            <person name="Yamashiro T."/>
            <person name="Shiraishi A."/>
            <person name="Nakayama K."/>
            <person name="Satake H."/>
        </authorList>
    </citation>
    <scope>NUCLEOTIDE SEQUENCE</scope>
</reference>
<name>A0ABQ5H7R1_9ASTR</name>
<feature type="non-terminal residue" evidence="1">
    <location>
        <position position="1"/>
    </location>
</feature>
<protein>
    <submittedName>
        <fullName evidence="1">Uncharacterized protein</fullName>
    </submittedName>
</protein>
<sequence>QREYGINSSDGGKYRKMSQNRDGVLDLVMEIEFSEELKEMLPDEAGK</sequence>
<comment type="caution">
    <text evidence="1">The sequence shown here is derived from an EMBL/GenBank/DDBJ whole genome shotgun (WGS) entry which is preliminary data.</text>
</comment>
<keyword evidence="2" id="KW-1185">Reference proteome</keyword>
<organism evidence="1 2">
    <name type="scientific">Tanacetum coccineum</name>
    <dbReference type="NCBI Taxonomy" id="301880"/>
    <lineage>
        <taxon>Eukaryota</taxon>
        <taxon>Viridiplantae</taxon>
        <taxon>Streptophyta</taxon>
        <taxon>Embryophyta</taxon>
        <taxon>Tracheophyta</taxon>
        <taxon>Spermatophyta</taxon>
        <taxon>Magnoliopsida</taxon>
        <taxon>eudicotyledons</taxon>
        <taxon>Gunneridae</taxon>
        <taxon>Pentapetalae</taxon>
        <taxon>asterids</taxon>
        <taxon>campanulids</taxon>
        <taxon>Asterales</taxon>
        <taxon>Asteraceae</taxon>
        <taxon>Asteroideae</taxon>
        <taxon>Anthemideae</taxon>
        <taxon>Anthemidinae</taxon>
        <taxon>Tanacetum</taxon>
    </lineage>
</organism>
<dbReference type="EMBL" id="BQNB010019300">
    <property type="protein sequence ID" value="GJT83859.1"/>
    <property type="molecule type" value="Genomic_DNA"/>
</dbReference>